<evidence type="ECO:0000256" key="12">
    <source>
        <dbReference type="SAM" id="MobiDB-lite"/>
    </source>
</evidence>
<evidence type="ECO:0000256" key="7">
    <source>
        <dbReference type="ARBA" id="ARBA00022884"/>
    </source>
</evidence>
<dbReference type="AlphaFoldDB" id="A0A913WQQ6"/>
<dbReference type="GO" id="GO:0003723">
    <property type="term" value="F:RNA binding"/>
    <property type="evidence" value="ECO:0007669"/>
    <property type="project" value="UniProtKB-UniRule"/>
</dbReference>
<dbReference type="GO" id="GO:0005694">
    <property type="term" value="C:chromosome"/>
    <property type="evidence" value="ECO:0007669"/>
    <property type="project" value="UniProtKB-SubCell"/>
</dbReference>
<dbReference type="InterPro" id="IPR033102">
    <property type="entry name" value="NELFE"/>
</dbReference>
<evidence type="ECO:0000256" key="10">
    <source>
        <dbReference type="ARBA" id="ARBA00023242"/>
    </source>
</evidence>
<keyword evidence="8" id="KW-0805">Transcription regulation</keyword>
<keyword evidence="6" id="KW-0678">Repressor</keyword>
<dbReference type="Pfam" id="PF00076">
    <property type="entry name" value="RRM_1"/>
    <property type="match status" value="1"/>
</dbReference>
<feature type="compositionally biased region" description="Basic and acidic residues" evidence="12">
    <location>
        <begin position="74"/>
        <end position="98"/>
    </location>
</feature>
<keyword evidence="7 11" id="KW-0694">RNA-binding</keyword>
<evidence type="ECO:0000256" key="4">
    <source>
        <dbReference type="ARBA" id="ARBA00014464"/>
    </source>
</evidence>
<evidence type="ECO:0000256" key="5">
    <source>
        <dbReference type="ARBA" id="ARBA00022454"/>
    </source>
</evidence>
<proteinExistence type="inferred from homology"/>
<comment type="subcellular location">
    <subcellularLocation>
        <location evidence="2">Chromosome</location>
    </subcellularLocation>
    <subcellularLocation>
        <location evidence="1">Nucleus</location>
    </subcellularLocation>
</comment>
<evidence type="ECO:0000313" key="14">
    <source>
        <dbReference type="EnsemblMetazoa" id="XP_020892671.1"/>
    </source>
</evidence>
<evidence type="ECO:0000256" key="1">
    <source>
        <dbReference type="ARBA" id="ARBA00004123"/>
    </source>
</evidence>
<feature type="compositionally biased region" description="Polar residues" evidence="12">
    <location>
        <begin position="102"/>
        <end position="120"/>
    </location>
</feature>
<feature type="compositionally biased region" description="Basic and acidic residues" evidence="12">
    <location>
        <begin position="48"/>
        <end position="63"/>
    </location>
</feature>
<dbReference type="PANTHER" id="PTHR17250">
    <property type="entry name" value="NEGATIVE ELONGATION FACTOR E"/>
    <property type="match status" value="1"/>
</dbReference>
<dbReference type="EnsemblMetazoa" id="XM_021037012.2">
    <property type="protein sequence ID" value="XP_020892671.1"/>
    <property type="gene ID" value="LOC110231933"/>
</dbReference>
<protein>
    <recommendedName>
        <fullName evidence="4">Negative elongation factor E</fullName>
    </recommendedName>
</protein>
<dbReference type="GO" id="GO:0034244">
    <property type="term" value="P:negative regulation of transcription elongation by RNA polymerase II"/>
    <property type="evidence" value="ECO:0007669"/>
    <property type="project" value="TreeGrafter"/>
</dbReference>
<dbReference type="SUPFAM" id="SSF54928">
    <property type="entry name" value="RNA-binding domain, RBD"/>
    <property type="match status" value="1"/>
</dbReference>
<dbReference type="OrthoDB" id="378874at2759"/>
<reference evidence="14" key="1">
    <citation type="submission" date="2022-11" db="UniProtKB">
        <authorList>
            <consortium name="EnsemblMetazoa"/>
        </authorList>
    </citation>
    <scope>IDENTIFICATION</scope>
</reference>
<organism evidence="14 15">
    <name type="scientific">Exaiptasia diaphana</name>
    <name type="common">Tropical sea anemone</name>
    <name type="synonym">Aiptasia pulchella</name>
    <dbReference type="NCBI Taxonomy" id="2652724"/>
    <lineage>
        <taxon>Eukaryota</taxon>
        <taxon>Metazoa</taxon>
        <taxon>Cnidaria</taxon>
        <taxon>Anthozoa</taxon>
        <taxon>Hexacorallia</taxon>
        <taxon>Actiniaria</taxon>
        <taxon>Aiptasiidae</taxon>
        <taxon>Exaiptasia</taxon>
    </lineage>
</organism>
<evidence type="ECO:0000256" key="6">
    <source>
        <dbReference type="ARBA" id="ARBA00022491"/>
    </source>
</evidence>
<keyword evidence="9" id="KW-0804">Transcription</keyword>
<keyword evidence="5" id="KW-0158">Chromosome</keyword>
<evidence type="ECO:0000259" key="13">
    <source>
        <dbReference type="PROSITE" id="PS50102"/>
    </source>
</evidence>
<name>A0A913WQQ6_EXADI</name>
<keyword evidence="15" id="KW-1185">Reference proteome</keyword>
<dbReference type="SMART" id="SM00360">
    <property type="entry name" value="RRM"/>
    <property type="match status" value="1"/>
</dbReference>
<feature type="compositionally biased region" description="Basic and acidic residues" evidence="12">
    <location>
        <begin position="28"/>
        <end position="39"/>
    </location>
</feature>
<dbReference type="Proteomes" id="UP000887567">
    <property type="component" value="Unplaced"/>
</dbReference>
<dbReference type="RefSeq" id="XP_020892671.1">
    <property type="nucleotide sequence ID" value="XM_021037012.2"/>
</dbReference>
<evidence type="ECO:0000256" key="2">
    <source>
        <dbReference type="ARBA" id="ARBA00004286"/>
    </source>
</evidence>
<dbReference type="Gene3D" id="3.30.70.330">
    <property type="match status" value="1"/>
</dbReference>
<dbReference type="OMA" id="KRCTGTD"/>
<dbReference type="InterPro" id="IPR035979">
    <property type="entry name" value="RBD_domain_sf"/>
</dbReference>
<feature type="region of interest" description="Disordered" evidence="12">
    <location>
        <begin position="27"/>
        <end position="146"/>
    </location>
</feature>
<evidence type="ECO:0000313" key="15">
    <source>
        <dbReference type="Proteomes" id="UP000887567"/>
    </source>
</evidence>
<dbReference type="GO" id="GO:0032021">
    <property type="term" value="C:NELF complex"/>
    <property type="evidence" value="ECO:0007669"/>
    <property type="project" value="InterPro"/>
</dbReference>
<feature type="region of interest" description="Disordered" evidence="12">
    <location>
        <begin position="229"/>
        <end position="266"/>
    </location>
</feature>
<sequence length="266" mass="30162">MVLPKDLTPVEEYLLKKFALLKRKKKALQREKEKAEAAKNVKPGTKRAAPDKVHPPKDAKEIAKQLIASGTVKIKKDNTHREFKRTKSESRKIREGQHGSRPPQSSSHESPENSQRSQVKNLYDSFVPAGRRGSPDSGSRGYHYHGQERKRGKMIFVSGIGLTEKILNTAFNNFGEVERTHFEKEKNHGFVTFDSFEAAEKAIEEMNGLMVSGVHIKVALARRQPYLDEAHSHGRRSQWGSRDGRGGPSDTQHQERRSLVVYDDEI</sequence>
<evidence type="ECO:0000256" key="3">
    <source>
        <dbReference type="ARBA" id="ARBA00006120"/>
    </source>
</evidence>
<dbReference type="InterPro" id="IPR012677">
    <property type="entry name" value="Nucleotide-bd_a/b_plait_sf"/>
</dbReference>
<evidence type="ECO:0000256" key="11">
    <source>
        <dbReference type="PROSITE-ProRule" id="PRU00176"/>
    </source>
</evidence>
<dbReference type="GeneID" id="110231933"/>
<keyword evidence="10" id="KW-0539">Nucleus</keyword>
<comment type="similarity">
    <text evidence="3">Belongs to the RRM NELF-E family.</text>
</comment>
<feature type="domain" description="RRM" evidence="13">
    <location>
        <begin position="153"/>
        <end position="223"/>
    </location>
</feature>
<feature type="compositionally biased region" description="Low complexity" evidence="12">
    <location>
        <begin position="130"/>
        <end position="141"/>
    </location>
</feature>
<dbReference type="PANTHER" id="PTHR17250:SF0">
    <property type="entry name" value="NEGATIVE ELONGATION FACTOR E"/>
    <property type="match status" value="1"/>
</dbReference>
<accession>A0A913WQQ6</accession>
<dbReference type="InterPro" id="IPR000504">
    <property type="entry name" value="RRM_dom"/>
</dbReference>
<evidence type="ECO:0000256" key="9">
    <source>
        <dbReference type="ARBA" id="ARBA00023163"/>
    </source>
</evidence>
<evidence type="ECO:0000256" key="8">
    <source>
        <dbReference type="ARBA" id="ARBA00023015"/>
    </source>
</evidence>
<dbReference type="KEGG" id="epa:110231933"/>
<dbReference type="PROSITE" id="PS50102">
    <property type="entry name" value="RRM"/>
    <property type="match status" value="1"/>
</dbReference>